<name>A0ABN9TN50_9DINO</name>
<organism evidence="1 2">
    <name type="scientific">Prorocentrum cordatum</name>
    <dbReference type="NCBI Taxonomy" id="2364126"/>
    <lineage>
        <taxon>Eukaryota</taxon>
        <taxon>Sar</taxon>
        <taxon>Alveolata</taxon>
        <taxon>Dinophyceae</taxon>
        <taxon>Prorocentrales</taxon>
        <taxon>Prorocentraceae</taxon>
        <taxon>Prorocentrum</taxon>
    </lineage>
</organism>
<proteinExistence type="predicted"/>
<dbReference type="EMBL" id="CAUYUJ010014903">
    <property type="protein sequence ID" value="CAK0847475.1"/>
    <property type="molecule type" value="Genomic_DNA"/>
</dbReference>
<accession>A0ABN9TN50</accession>
<gene>
    <name evidence="1" type="ORF">PCOR1329_LOCUS40663</name>
</gene>
<evidence type="ECO:0000313" key="1">
    <source>
        <dbReference type="EMBL" id="CAK0847475.1"/>
    </source>
</evidence>
<protein>
    <submittedName>
        <fullName evidence="1">Uncharacterized protein</fullName>
    </submittedName>
</protein>
<keyword evidence="2" id="KW-1185">Reference proteome</keyword>
<comment type="caution">
    <text evidence="1">The sequence shown here is derived from an EMBL/GenBank/DDBJ whole genome shotgun (WGS) entry which is preliminary data.</text>
</comment>
<evidence type="ECO:0000313" key="2">
    <source>
        <dbReference type="Proteomes" id="UP001189429"/>
    </source>
</evidence>
<sequence>MFGNWAPWSSMPRRCDASVCSEQLLRLGELLGLLRAGWEPSAAGCPGMPRSPGGAAAIPRAPTGGPIVVSEAAPCAPAPGHGRSLGQVRLALQEAVRGGTLLGHVSALGDATLHVARSPDNLRAKCGFVLPVGAQRVVRLSDATRFGYSVCGRACFGIRCTVASFLASQ</sequence>
<dbReference type="Proteomes" id="UP001189429">
    <property type="component" value="Unassembled WGS sequence"/>
</dbReference>
<reference evidence="1" key="1">
    <citation type="submission" date="2023-10" db="EMBL/GenBank/DDBJ databases">
        <authorList>
            <person name="Chen Y."/>
            <person name="Shah S."/>
            <person name="Dougan E. K."/>
            <person name="Thang M."/>
            <person name="Chan C."/>
        </authorList>
    </citation>
    <scope>NUCLEOTIDE SEQUENCE [LARGE SCALE GENOMIC DNA]</scope>
</reference>